<organism evidence="3 4">
    <name type="scientific">Psychromarinibacter halotolerans</name>
    <dbReference type="NCBI Taxonomy" id="1775175"/>
    <lineage>
        <taxon>Bacteria</taxon>
        <taxon>Pseudomonadati</taxon>
        <taxon>Pseudomonadota</taxon>
        <taxon>Alphaproteobacteria</taxon>
        <taxon>Rhodobacterales</taxon>
        <taxon>Paracoccaceae</taxon>
        <taxon>Psychromarinibacter</taxon>
    </lineage>
</organism>
<dbReference type="Pfam" id="PF13469">
    <property type="entry name" value="Sulfotransfer_3"/>
    <property type="match status" value="1"/>
</dbReference>
<proteinExistence type="predicted"/>
<dbReference type="SUPFAM" id="SSF52540">
    <property type="entry name" value="P-loop containing nucleoside triphosphate hydrolases"/>
    <property type="match status" value="1"/>
</dbReference>
<accession>A0ABV7GPQ8</accession>
<reference evidence="4" key="1">
    <citation type="journal article" date="2019" name="Int. J. Syst. Evol. Microbiol.">
        <title>The Global Catalogue of Microorganisms (GCM) 10K type strain sequencing project: providing services to taxonomists for standard genome sequencing and annotation.</title>
        <authorList>
            <consortium name="The Broad Institute Genomics Platform"/>
            <consortium name="The Broad Institute Genome Sequencing Center for Infectious Disease"/>
            <person name="Wu L."/>
            <person name="Ma J."/>
        </authorList>
    </citation>
    <scope>NUCLEOTIDE SEQUENCE [LARGE SCALE GENOMIC DNA]</scope>
    <source>
        <strain evidence="4">KCTC 52366</strain>
    </source>
</reference>
<sequence>MLPLGPAQIPALVKEARALEAAGKLEQARAKYANVLTIDGRMAPALFQMAQIDFKLKRYDSATGLLDRALKLKPGEQALWGLYARALEQLNDRARTAAFLKRAKAAPLPPKFVVAMQDALTGNRARTRVDLGKAPPDQVQRAVRMMEGGDPAGALKVIAALRRAHPEVALLADIEANAQAALGNTAGADAAFRDVVRLAPDYAEGLANYGAFLQRTGRSAEAVPFLERAVALLPKLTRAWVALGAARVGANLPPAQAEEALRRALSLDAAHPGALLELAQLQLQEHQAVQSAETARAAIRAGADADRARLCLARALAEAGDETAALAELDSLLADSPGFGPAFSARAGILQTLGRFDDARADFRTALEIMPKNGETYRLYLLAEKIAADDPLVPQMQALFDDDSVTDFSRANIGFALAKTMEDTKQYDRVFTYLRPANELVRQLYPYDVVERRNRVDAIKAAFAGRDLTARTVSGASDFAPIFVTGLPRSGTTLVEQILASHSRVTGGGELGYLPHELEKVLHDADLSFRDIATVPDDDIARAGRIAAERMLALHPGADIVTDKSVQSYLSIGPIRLALPNARIVVVRRDPRDNLLSIYRNMFAPGRHLYSYDRKDLAAYYHLFEEIIAFWRQEVPGWFHEIAYEDLIADPEGQSRALIKACGLDWEDACLNFHENKRRVDTLSVHQVRQPIYKSSLKAWERYGSEVDELLDALGGDYARKD</sequence>
<keyword evidence="2" id="KW-0802">TPR repeat</keyword>
<dbReference type="PANTHER" id="PTHR12788">
    <property type="entry name" value="PROTEIN-TYROSINE SULFOTRANSFERASE 2"/>
    <property type="match status" value="1"/>
</dbReference>
<dbReference type="Pfam" id="PF14559">
    <property type="entry name" value="TPR_19"/>
    <property type="match status" value="1"/>
</dbReference>
<dbReference type="Pfam" id="PF13432">
    <property type="entry name" value="TPR_16"/>
    <property type="match status" value="1"/>
</dbReference>
<keyword evidence="1" id="KW-0808">Transferase</keyword>
<dbReference type="InterPro" id="IPR019734">
    <property type="entry name" value="TPR_rpt"/>
</dbReference>
<dbReference type="Proteomes" id="UP001595632">
    <property type="component" value="Unassembled WGS sequence"/>
</dbReference>
<dbReference type="SMART" id="SM00028">
    <property type="entry name" value="TPR"/>
    <property type="match status" value="6"/>
</dbReference>
<evidence type="ECO:0000256" key="2">
    <source>
        <dbReference type="PROSITE-ProRule" id="PRU00339"/>
    </source>
</evidence>
<dbReference type="PANTHER" id="PTHR12788:SF10">
    <property type="entry name" value="PROTEIN-TYROSINE SULFOTRANSFERASE"/>
    <property type="match status" value="1"/>
</dbReference>
<dbReference type="InterPro" id="IPR026634">
    <property type="entry name" value="TPST-like"/>
</dbReference>
<dbReference type="InterPro" id="IPR011990">
    <property type="entry name" value="TPR-like_helical_dom_sf"/>
</dbReference>
<gene>
    <name evidence="3" type="ORF">ACFOGP_04480</name>
</gene>
<comment type="caution">
    <text evidence="3">The sequence shown here is derived from an EMBL/GenBank/DDBJ whole genome shotgun (WGS) entry which is preliminary data.</text>
</comment>
<dbReference type="Gene3D" id="1.25.40.10">
    <property type="entry name" value="Tetratricopeptide repeat domain"/>
    <property type="match status" value="2"/>
</dbReference>
<dbReference type="EMBL" id="JBHRTB010000010">
    <property type="protein sequence ID" value="MFC3141950.1"/>
    <property type="molecule type" value="Genomic_DNA"/>
</dbReference>
<dbReference type="Pfam" id="PF13181">
    <property type="entry name" value="TPR_8"/>
    <property type="match status" value="1"/>
</dbReference>
<evidence type="ECO:0000313" key="4">
    <source>
        <dbReference type="Proteomes" id="UP001595632"/>
    </source>
</evidence>
<protein>
    <submittedName>
        <fullName evidence="3">Tetratricopeptide repeat-containing sulfotransferase family protein</fullName>
    </submittedName>
</protein>
<evidence type="ECO:0000313" key="3">
    <source>
        <dbReference type="EMBL" id="MFC3141950.1"/>
    </source>
</evidence>
<dbReference type="Gene3D" id="3.40.50.300">
    <property type="entry name" value="P-loop containing nucleotide triphosphate hydrolases"/>
    <property type="match status" value="1"/>
</dbReference>
<dbReference type="SUPFAM" id="SSF48452">
    <property type="entry name" value="TPR-like"/>
    <property type="match status" value="1"/>
</dbReference>
<dbReference type="PROSITE" id="PS50005">
    <property type="entry name" value="TPR"/>
    <property type="match status" value="2"/>
</dbReference>
<dbReference type="RefSeq" id="WP_275631805.1">
    <property type="nucleotide sequence ID" value="NZ_JARGYD010000002.1"/>
</dbReference>
<evidence type="ECO:0000256" key="1">
    <source>
        <dbReference type="ARBA" id="ARBA00022679"/>
    </source>
</evidence>
<name>A0ABV7GPQ8_9RHOB</name>
<dbReference type="InterPro" id="IPR027417">
    <property type="entry name" value="P-loop_NTPase"/>
</dbReference>
<feature type="repeat" description="TPR" evidence="2">
    <location>
        <begin position="43"/>
        <end position="76"/>
    </location>
</feature>
<keyword evidence="4" id="KW-1185">Reference proteome</keyword>
<feature type="repeat" description="TPR" evidence="2">
    <location>
        <begin position="340"/>
        <end position="373"/>
    </location>
</feature>